<accession>A0ABY4WZG1</accession>
<organism evidence="2 3">
    <name type="scientific">Grimontia kaedaensis</name>
    <dbReference type="NCBI Taxonomy" id="2872157"/>
    <lineage>
        <taxon>Bacteria</taxon>
        <taxon>Pseudomonadati</taxon>
        <taxon>Pseudomonadota</taxon>
        <taxon>Gammaproteobacteria</taxon>
        <taxon>Vibrionales</taxon>
        <taxon>Vibrionaceae</taxon>
        <taxon>Grimontia</taxon>
    </lineage>
</organism>
<dbReference type="Proteomes" id="UP001056255">
    <property type="component" value="Chromosome II"/>
</dbReference>
<proteinExistence type="predicted"/>
<gene>
    <name evidence="2" type="ORF">K6Q96_21750</name>
</gene>
<keyword evidence="3" id="KW-1185">Reference proteome</keyword>
<feature type="transmembrane region" description="Helical" evidence="1">
    <location>
        <begin position="12"/>
        <end position="30"/>
    </location>
</feature>
<dbReference type="RefSeq" id="WP_251880089.1">
    <property type="nucleotide sequence ID" value="NZ_CP082276.1"/>
</dbReference>
<evidence type="ECO:0000256" key="1">
    <source>
        <dbReference type="SAM" id="Phobius"/>
    </source>
</evidence>
<evidence type="ECO:0000313" key="2">
    <source>
        <dbReference type="EMBL" id="USH04364.1"/>
    </source>
</evidence>
<protein>
    <submittedName>
        <fullName evidence="2">Uncharacterized protein</fullName>
    </submittedName>
</protein>
<dbReference type="EMBL" id="CP082276">
    <property type="protein sequence ID" value="USH04364.1"/>
    <property type="molecule type" value="Genomic_DNA"/>
</dbReference>
<keyword evidence="1" id="KW-0812">Transmembrane</keyword>
<keyword evidence="1" id="KW-0472">Membrane</keyword>
<name>A0ABY4WZG1_9GAMM</name>
<reference evidence="2" key="1">
    <citation type="submission" date="2021-08" db="EMBL/GenBank/DDBJ databases">
        <authorList>
            <person name="Sakaguchi M."/>
            <person name="Kikuchi T."/>
            <person name="Urbanczyk H."/>
        </authorList>
    </citation>
    <scope>NUCLEOTIDE SEQUENCE</scope>
    <source>
        <strain evidence="2">020920N</strain>
    </source>
</reference>
<feature type="transmembrane region" description="Helical" evidence="1">
    <location>
        <begin position="37"/>
        <end position="56"/>
    </location>
</feature>
<keyword evidence="1" id="KW-1133">Transmembrane helix</keyword>
<evidence type="ECO:0000313" key="3">
    <source>
        <dbReference type="Proteomes" id="UP001056255"/>
    </source>
</evidence>
<sequence>MIELYDVWVPSVFWIIASCLLLVVLIVPFYKWNKRKNVLIILCSIVAFSSLSFFVLEHLQEKKIKNEISDLISEDSVVAEIYEEFDNELFLKALKNQRFVHTNKTRPLEKMSIHIVNAKGEVKLQVAQDSKYPYLYWVYYPKYQYSSVNELGKVRVKMIE</sequence>